<evidence type="ECO:0000313" key="2">
    <source>
        <dbReference type="Proteomes" id="UP000805193"/>
    </source>
</evidence>
<evidence type="ECO:0000313" key="1">
    <source>
        <dbReference type="EMBL" id="KAG0423450.1"/>
    </source>
</evidence>
<protein>
    <submittedName>
        <fullName evidence="1">Uncharacterized protein</fullName>
    </submittedName>
</protein>
<accession>A0AC60PR10</accession>
<sequence length="1165" mass="131274">MSGVPGLRVIADARQNPWRRACWLLAFGALACLMFMDLSYIFAEFLRYEDVVSITYTEPARTGFPAVTVCNVNKVRKSVLCQAGAPVGLNDTVFYRWRDILCNSSNRNIADDITKNFVHSIRGDVVVTPLDKWALEDDAVPRLFPNFPMHLSKPTRKRRPPQRLALAACYPRAPHRYTASSFSWLKRANGYKMSKEDLKLSREFTDWVQVTQSDKRYRGFVLGHKMEDVLLSCVPQRRGLPCTQLKEFRNNGTKTKLWEEVTEAVNVIDKTGMKPVHYYGRFGGGLHMLLNVQVEEYLPLTVDAGFLIMIHHPWAEEDITQDVTFVAPGTATFISVLLSVFSRLKAPYKNPCRDDWPLELRAHVDKNNLYTAFECRDYCLQTHVFNECGCVSHRFLRPLIGELSEADICAIHEKSGFQGKSDVMVAKQVASFLSRIGGTLGLYLGLSSLVLFSLVDAIYRSILARLTRRLDGSAGMLNNADQDPPRTPGTDDHTCGSLGKADLILICEELGVEGVRNKTKALIIEAIRATEADAAELAESLDLAKDRQRKKLEEREQSDRIRREEIEKTRRKIELKKRDLELKRCQTKERRVEIEVTDSKHLATTFPHWFTYKGDLKPIEKYLVSREERVLAPSRARTHQVAAGTEGERESVQDEESDLTDDQRLSGDGMTASVPHVADSKLEAVKVIGDSDPAKEREEVSPASDVCFLGDKGKASMVTPPWKSIQVQESSAEKSADREAEQDSGRPSHHPWDSDTKPGLDKRDSSQGCSEKASSSSRPSGKKKQKKKQRRVSVLRPAPNDSDQQRHPRRDASSQKQKPSSPEKGERGETHPKDPSSGCEAKGSSEDAHVFKLNKGDPSQGLLGRSPGSGQPSKQREQERRPHKVSVLKSGPNTSDGERNRGLDDGRSSQRQLSSRPKTTPKDSSTSSGCETEGSSRDANETRLGEGNSSQRHSETSSPSENYPRRLYRPKGHKKKRQRGVSDFQSVPDSFNEQRRKRLKRRHFRKRKLSSELGDENREYIHPKKASTDSGWKSKERSSDTRKSNLTEQGDPRQRRSRRRRWVLRSGPNASDKHRDRGFSARNSRLFSSGLGESKRQGTYPKEQSISGSTSNRPAENSRERTRDEASTQSLPDERHKSCEDSFIVKKPGDKPPKSPQVSLIHPPE</sequence>
<reference evidence="1 2" key="1">
    <citation type="journal article" date="2020" name="Cell">
        <title>Large-Scale Comparative Analyses of Tick Genomes Elucidate Their Genetic Diversity and Vector Capacities.</title>
        <authorList>
            <consortium name="Tick Genome and Microbiome Consortium (TIGMIC)"/>
            <person name="Jia N."/>
            <person name="Wang J."/>
            <person name="Shi W."/>
            <person name="Du L."/>
            <person name="Sun Y."/>
            <person name="Zhan W."/>
            <person name="Jiang J.F."/>
            <person name="Wang Q."/>
            <person name="Zhang B."/>
            <person name="Ji P."/>
            <person name="Bell-Sakyi L."/>
            <person name="Cui X.M."/>
            <person name="Yuan T.T."/>
            <person name="Jiang B.G."/>
            <person name="Yang W.F."/>
            <person name="Lam T.T."/>
            <person name="Chang Q.C."/>
            <person name="Ding S.J."/>
            <person name="Wang X.J."/>
            <person name="Zhu J.G."/>
            <person name="Ruan X.D."/>
            <person name="Zhao L."/>
            <person name="Wei J.T."/>
            <person name="Ye R.Z."/>
            <person name="Que T.C."/>
            <person name="Du C.H."/>
            <person name="Zhou Y.H."/>
            <person name="Cheng J.X."/>
            <person name="Dai P.F."/>
            <person name="Guo W.B."/>
            <person name="Han X.H."/>
            <person name="Huang E.J."/>
            <person name="Li L.F."/>
            <person name="Wei W."/>
            <person name="Gao Y.C."/>
            <person name="Liu J.Z."/>
            <person name="Shao H.Z."/>
            <person name="Wang X."/>
            <person name="Wang C.C."/>
            <person name="Yang T.C."/>
            <person name="Huo Q.B."/>
            <person name="Li W."/>
            <person name="Chen H.Y."/>
            <person name="Chen S.E."/>
            <person name="Zhou L.G."/>
            <person name="Ni X.B."/>
            <person name="Tian J.H."/>
            <person name="Sheng Y."/>
            <person name="Liu T."/>
            <person name="Pan Y.S."/>
            <person name="Xia L.Y."/>
            <person name="Li J."/>
            <person name="Zhao F."/>
            <person name="Cao W.C."/>
        </authorList>
    </citation>
    <scope>NUCLEOTIDE SEQUENCE [LARGE SCALE GENOMIC DNA]</scope>
    <source>
        <strain evidence="1">Iper-2018</strain>
    </source>
</reference>
<organism evidence="1 2">
    <name type="scientific">Ixodes persulcatus</name>
    <name type="common">Taiga tick</name>
    <dbReference type="NCBI Taxonomy" id="34615"/>
    <lineage>
        <taxon>Eukaryota</taxon>
        <taxon>Metazoa</taxon>
        <taxon>Ecdysozoa</taxon>
        <taxon>Arthropoda</taxon>
        <taxon>Chelicerata</taxon>
        <taxon>Arachnida</taxon>
        <taxon>Acari</taxon>
        <taxon>Parasitiformes</taxon>
        <taxon>Ixodida</taxon>
        <taxon>Ixodoidea</taxon>
        <taxon>Ixodidae</taxon>
        <taxon>Ixodinae</taxon>
        <taxon>Ixodes</taxon>
    </lineage>
</organism>
<dbReference type="Proteomes" id="UP000805193">
    <property type="component" value="Unassembled WGS sequence"/>
</dbReference>
<dbReference type="EMBL" id="JABSTQ010010100">
    <property type="protein sequence ID" value="KAG0423450.1"/>
    <property type="molecule type" value="Genomic_DNA"/>
</dbReference>
<keyword evidence="2" id="KW-1185">Reference proteome</keyword>
<gene>
    <name evidence="1" type="ORF">HPB47_000777</name>
</gene>
<proteinExistence type="predicted"/>
<name>A0AC60PR10_IXOPE</name>
<comment type="caution">
    <text evidence="1">The sequence shown here is derived from an EMBL/GenBank/DDBJ whole genome shotgun (WGS) entry which is preliminary data.</text>
</comment>